<dbReference type="CDD" id="cd04301">
    <property type="entry name" value="NAT_SF"/>
    <property type="match status" value="1"/>
</dbReference>
<evidence type="ECO:0000313" key="4">
    <source>
        <dbReference type="EMBL" id="GIJ44093.1"/>
    </source>
</evidence>
<dbReference type="Proteomes" id="UP000619260">
    <property type="component" value="Unassembled WGS sequence"/>
</dbReference>
<dbReference type="PROSITE" id="PS51186">
    <property type="entry name" value="GNAT"/>
    <property type="match status" value="1"/>
</dbReference>
<keyword evidence="1" id="KW-0808">Transferase</keyword>
<dbReference type="EMBL" id="BOPF01000003">
    <property type="protein sequence ID" value="GIJ44093.1"/>
    <property type="molecule type" value="Genomic_DNA"/>
</dbReference>
<name>A0A8J3YHL2_9ACTN</name>
<keyword evidence="2" id="KW-0012">Acyltransferase</keyword>
<evidence type="ECO:0000259" key="3">
    <source>
        <dbReference type="PROSITE" id="PS51186"/>
    </source>
</evidence>
<evidence type="ECO:0000256" key="1">
    <source>
        <dbReference type="ARBA" id="ARBA00022679"/>
    </source>
</evidence>
<reference evidence="4" key="1">
    <citation type="submission" date="2021-01" db="EMBL/GenBank/DDBJ databases">
        <title>Whole genome shotgun sequence of Virgisporangium aliadipatigenens NBRC 105644.</title>
        <authorList>
            <person name="Komaki H."/>
            <person name="Tamura T."/>
        </authorList>
    </citation>
    <scope>NUCLEOTIDE SEQUENCE</scope>
    <source>
        <strain evidence="4">NBRC 105644</strain>
    </source>
</reference>
<gene>
    <name evidence="4" type="ORF">Val02_09790</name>
</gene>
<proteinExistence type="predicted"/>
<comment type="caution">
    <text evidence="4">The sequence shown here is derived from an EMBL/GenBank/DDBJ whole genome shotgun (WGS) entry which is preliminary data.</text>
</comment>
<dbReference type="Gene3D" id="3.40.630.30">
    <property type="match status" value="1"/>
</dbReference>
<organism evidence="4 5">
    <name type="scientific">Virgisporangium aliadipatigenens</name>
    <dbReference type="NCBI Taxonomy" id="741659"/>
    <lineage>
        <taxon>Bacteria</taxon>
        <taxon>Bacillati</taxon>
        <taxon>Actinomycetota</taxon>
        <taxon>Actinomycetes</taxon>
        <taxon>Micromonosporales</taxon>
        <taxon>Micromonosporaceae</taxon>
        <taxon>Virgisporangium</taxon>
    </lineage>
</organism>
<dbReference type="InterPro" id="IPR000182">
    <property type="entry name" value="GNAT_dom"/>
</dbReference>
<dbReference type="PANTHER" id="PTHR43877">
    <property type="entry name" value="AMINOALKYLPHOSPHONATE N-ACETYLTRANSFERASE-RELATED-RELATED"/>
    <property type="match status" value="1"/>
</dbReference>
<dbReference type="SUPFAM" id="SSF55729">
    <property type="entry name" value="Acyl-CoA N-acyltransferases (Nat)"/>
    <property type="match status" value="1"/>
</dbReference>
<dbReference type="AlphaFoldDB" id="A0A8J3YHL2"/>
<sequence length="160" mass="17668">MLIRPFVAPDLARVLDLTVDTFGPFFEESFRPLVGDRIYANQAGDWRADYHREVPALHDPEQHRFVAVAELGTVIAGYIAWNVDPQRRNGCVTHVAVSAAHRRLHLGTALCGHAFDAMRALGAEVVQIGTGGDAFHAPARALYESLGCTPMPLVTYYRQL</sequence>
<dbReference type="Pfam" id="PF00583">
    <property type="entry name" value="Acetyltransf_1"/>
    <property type="match status" value="1"/>
</dbReference>
<dbReference type="InterPro" id="IPR050832">
    <property type="entry name" value="Bact_Acetyltransf"/>
</dbReference>
<dbReference type="GO" id="GO:0016747">
    <property type="term" value="F:acyltransferase activity, transferring groups other than amino-acyl groups"/>
    <property type="evidence" value="ECO:0007669"/>
    <property type="project" value="InterPro"/>
</dbReference>
<feature type="domain" description="N-acetyltransferase" evidence="3">
    <location>
        <begin position="1"/>
        <end position="160"/>
    </location>
</feature>
<protein>
    <recommendedName>
        <fullName evidence="3">N-acetyltransferase domain-containing protein</fullName>
    </recommendedName>
</protein>
<evidence type="ECO:0000313" key="5">
    <source>
        <dbReference type="Proteomes" id="UP000619260"/>
    </source>
</evidence>
<keyword evidence="5" id="KW-1185">Reference proteome</keyword>
<evidence type="ECO:0000256" key="2">
    <source>
        <dbReference type="ARBA" id="ARBA00023315"/>
    </source>
</evidence>
<dbReference type="InterPro" id="IPR016181">
    <property type="entry name" value="Acyl_CoA_acyltransferase"/>
</dbReference>
<accession>A0A8J3YHL2</accession>
<dbReference type="RefSeq" id="WP_203897672.1">
    <property type="nucleotide sequence ID" value="NZ_BOPF01000003.1"/>
</dbReference>